<evidence type="ECO:0000313" key="2">
    <source>
        <dbReference type="EMBL" id="KJF41700.1"/>
    </source>
</evidence>
<keyword evidence="3" id="KW-1185">Reference proteome</keyword>
<comment type="caution">
    <text evidence="2">The sequence shown here is derived from an EMBL/GenBank/DDBJ whole genome shotgun (WGS) entry which is preliminary data.</text>
</comment>
<dbReference type="Proteomes" id="UP000032544">
    <property type="component" value="Unassembled WGS sequence"/>
</dbReference>
<feature type="signal peptide" evidence="1">
    <location>
        <begin position="1"/>
        <end position="23"/>
    </location>
</feature>
<name>A0A0D8J434_9BACT</name>
<feature type="chain" id="PRO_5002331086" evidence="1">
    <location>
        <begin position="24"/>
        <end position="156"/>
    </location>
</feature>
<accession>A0A0D8J434</accession>
<organism evidence="2 3">
    <name type="scientific">Draconibacterium sediminis</name>
    <dbReference type="NCBI Taxonomy" id="1544798"/>
    <lineage>
        <taxon>Bacteria</taxon>
        <taxon>Pseudomonadati</taxon>
        <taxon>Bacteroidota</taxon>
        <taxon>Bacteroidia</taxon>
        <taxon>Marinilabiliales</taxon>
        <taxon>Prolixibacteraceae</taxon>
        <taxon>Draconibacterium</taxon>
    </lineage>
</organism>
<evidence type="ECO:0000313" key="3">
    <source>
        <dbReference type="Proteomes" id="UP000032544"/>
    </source>
</evidence>
<evidence type="ECO:0000256" key="1">
    <source>
        <dbReference type="SAM" id="SignalP"/>
    </source>
</evidence>
<dbReference type="AlphaFoldDB" id="A0A0D8J434"/>
<reference evidence="2 3" key="1">
    <citation type="submission" date="2014-09" db="EMBL/GenBank/DDBJ databases">
        <title>Draft Genome Sequence of Draconibacterium sp. JN14CK-3.</title>
        <authorList>
            <person name="Dong C."/>
            <person name="Lai Q."/>
            <person name="Shao Z."/>
        </authorList>
    </citation>
    <scope>NUCLEOTIDE SEQUENCE [LARGE SCALE GENOMIC DNA]</scope>
    <source>
        <strain evidence="2 3">JN14CK-3</strain>
    </source>
</reference>
<dbReference type="RefSeq" id="WP_045033741.1">
    <property type="nucleotide sequence ID" value="NZ_JRHC01000010.1"/>
</dbReference>
<sequence>MRKVNFIIAIVTFITMATSVANATGIRTEFNEFEFTLVDDLYMGKKVDAIWTLSYDKSEKPVTVVKRNTIEGTEYVISAEFFSVRYVASASGFGAKQVRKSWCNVDSKINHAVINQAELKKQEIISPNKVDDKMALGLIASYLPDLLNDGYTHLLN</sequence>
<proteinExistence type="predicted"/>
<protein>
    <submittedName>
        <fullName evidence="2">Uncharacterized protein</fullName>
    </submittedName>
</protein>
<keyword evidence="1" id="KW-0732">Signal</keyword>
<gene>
    <name evidence="2" type="ORF">LH29_24155</name>
</gene>
<dbReference type="EMBL" id="JRHC01000010">
    <property type="protein sequence ID" value="KJF41700.1"/>
    <property type="molecule type" value="Genomic_DNA"/>
</dbReference>
<dbReference type="OrthoDB" id="1120849at2"/>